<evidence type="ECO:0000256" key="1">
    <source>
        <dbReference type="ARBA" id="ARBA00022485"/>
    </source>
</evidence>
<comment type="caution">
    <text evidence="8">The sequence shown here is derived from an EMBL/GenBank/DDBJ whole genome shotgun (WGS) entry which is preliminary data.</text>
</comment>
<protein>
    <submittedName>
        <fullName evidence="8">Radical SAM domain protein</fullName>
    </submittedName>
</protein>
<dbReference type="eggNOG" id="COG1180">
    <property type="taxonomic scope" value="Bacteria"/>
</dbReference>
<dbReference type="InterPro" id="IPR027596">
    <property type="entry name" value="AmmeMemoSam_rS"/>
</dbReference>
<evidence type="ECO:0000259" key="7">
    <source>
        <dbReference type="PROSITE" id="PS51918"/>
    </source>
</evidence>
<feature type="binding site" evidence="6">
    <location>
        <position position="90"/>
    </location>
    <ligand>
        <name>[4Fe-4S] cluster</name>
        <dbReference type="ChEBI" id="CHEBI:49883"/>
        <note>4Fe-4S-S-AdoMet</note>
    </ligand>
</feature>
<dbReference type="AlphaFoldDB" id="D6SQE1"/>
<evidence type="ECO:0000313" key="8">
    <source>
        <dbReference type="EMBL" id="EFI34967.1"/>
    </source>
</evidence>
<dbReference type="InterPro" id="IPR034457">
    <property type="entry name" value="Organic_radical-activating"/>
</dbReference>
<dbReference type="GO" id="GO:0046872">
    <property type="term" value="F:metal ion binding"/>
    <property type="evidence" value="ECO:0007669"/>
    <property type="project" value="UniProtKB-KW"/>
</dbReference>
<dbReference type="InterPro" id="IPR016431">
    <property type="entry name" value="Pyrv-formate_lyase-activ_prd"/>
</dbReference>
<dbReference type="EMBL" id="ACJN02000002">
    <property type="protein sequence ID" value="EFI34967.1"/>
    <property type="molecule type" value="Genomic_DNA"/>
</dbReference>
<evidence type="ECO:0000256" key="3">
    <source>
        <dbReference type="ARBA" id="ARBA00022723"/>
    </source>
</evidence>
<dbReference type="InterPro" id="IPR013785">
    <property type="entry name" value="Aldolase_TIM"/>
</dbReference>
<dbReference type="Proteomes" id="UP000005496">
    <property type="component" value="Unassembled WGS sequence"/>
</dbReference>
<proteinExistence type="predicted"/>
<dbReference type="SUPFAM" id="SSF102114">
    <property type="entry name" value="Radical SAM enzymes"/>
    <property type="match status" value="1"/>
</dbReference>
<dbReference type="GO" id="GO:0051539">
    <property type="term" value="F:4 iron, 4 sulfur cluster binding"/>
    <property type="evidence" value="ECO:0007669"/>
    <property type="project" value="UniProtKB-KW"/>
</dbReference>
<keyword evidence="5 6" id="KW-0411">Iron-sulfur</keyword>
<keyword evidence="4 6" id="KW-0408">Iron</keyword>
<evidence type="ECO:0000313" key="9">
    <source>
        <dbReference type="Proteomes" id="UP000005496"/>
    </source>
</evidence>
<accession>D6SQE1</accession>
<dbReference type="CDD" id="cd01335">
    <property type="entry name" value="Radical_SAM"/>
    <property type="match status" value="1"/>
</dbReference>
<dbReference type="Gene3D" id="3.20.20.70">
    <property type="entry name" value="Aldolase class I"/>
    <property type="match status" value="1"/>
</dbReference>
<evidence type="ECO:0000256" key="6">
    <source>
        <dbReference type="PIRSR" id="PIRSR004869-50"/>
    </source>
</evidence>
<dbReference type="GO" id="GO:0003824">
    <property type="term" value="F:catalytic activity"/>
    <property type="evidence" value="ECO:0007669"/>
    <property type="project" value="InterPro"/>
</dbReference>
<dbReference type="SFLD" id="SFLDS00029">
    <property type="entry name" value="Radical_SAM"/>
    <property type="match status" value="1"/>
</dbReference>
<evidence type="ECO:0000256" key="2">
    <source>
        <dbReference type="ARBA" id="ARBA00022691"/>
    </source>
</evidence>
<name>D6SQE1_9BACT</name>
<dbReference type="PIRSF" id="PIRSF004869">
    <property type="entry name" value="PflX_prd"/>
    <property type="match status" value="1"/>
</dbReference>
<dbReference type="PANTHER" id="PTHR30352:SF5">
    <property type="entry name" value="PYRUVATE FORMATE-LYASE 1-ACTIVATING ENZYME"/>
    <property type="match status" value="1"/>
</dbReference>
<dbReference type="Pfam" id="PF04055">
    <property type="entry name" value="Radical_SAM"/>
    <property type="match status" value="1"/>
</dbReference>
<organism evidence="8 9">
    <name type="scientific">Desulfonatronospira thiodismutans ASO3-1</name>
    <dbReference type="NCBI Taxonomy" id="555779"/>
    <lineage>
        <taxon>Bacteria</taxon>
        <taxon>Pseudomonadati</taxon>
        <taxon>Thermodesulfobacteriota</taxon>
        <taxon>Desulfovibrionia</taxon>
        <taxon>Desulfovibrionales</taxon>
        <taxon>Desulfonatronovibrionaceae</taxon>
        <taxon>Desulfonatronospira</taxon>
    </lineage>
</organism>
<feature type="binding site" evidence="6">
    <location>
        <position position="93"/>
    </location>
    <ligand>
        <name>[4Fe-4S] cluster</name>
        <dbReference type="ChEBI" id="CHEBI:49883"/>
        <note>4Fe-4S-S-AdoMet</note>
    </ligand>
</feature>
<comment type="cofactor">
    <cofactor evidence="6">
        <name>[4Fe-4S] cluster</name>
        <dbReference type="ChEBI" id="CHEBI:49883"/>
    </cofactor>
    <text evidence="6">Binds 1 [4Fe-4S] cluster. The cluster is coordinated with 3 cysteines and an exchangeable S-adenosyl-L-methionine.</text>
</comment>
<dbReference type="PANTHER" id="PTHR30352">
    <property type="entry name" value="PYRUVATE FORMATE-LYASE-ACTIVATING ENZYME"/>
    <property type="match status" value="1"/>
</dbReference>
<dbReference type="SFLD" id="SFLDG01101">
    <property type="entry name" value="Uncharacterised_Radical_SAM_Su"/>
    <property type="match status" value="1"/>
</dbReference>
<reference evidence="8" key="1">
    <citation type="submission" date="2010-05" db="EMBL/GenBank/DDBJ databases">
        <title>The draft genome of Desulfonatronospira thiodismutans ASO3-1.</title>
        <authorList>
            <consortium name="US DOE Joint Genome Institute (JGI-PGF)"/>
            <person name="Lucas S."/>
            <person name="Copeland A."/>
            <person name="Lapidus A."/>
            <person name="Cheng J.-F."/>
            <person name="Bruce D."/>
            <person name="Goodwin L."/>
            <person name="Pitluck S."/>
            <person name="Chertkov O."/>
            <person name="Brettin T."/>
            <person name="Detter J.C."/>
            <person name="Han C."/>
            <person name="Land M.L."/>
            <person name="Hauser L."/>
            <person name="Kyrpides N."/>
            <person name="Mikhailova N."/>
            <person name="Muyzer G."/>
            <person name="Woyke T."/>
        </authorList>
    </citation>
    <scope>NUCLEOTIDE SEQUENCE [LARGE SCALE GENOMIC DNA]</scope>
    <source>
        <strain evidence="8">ASO3-1</strain>
    </source>
</reference>
<feature type="domain" description="Radical SAM core" evidence="7">
    <location>
        <begin position="71"/>
        <end position="287"/>
    </location>
</feature>
<dbReference type="PROSITE" id="PS51918">
    <property type="entry name" value="RADICAL_SAM"/>
    <property type="match status" value="1"/>
</dbReference>
<evidence type="ECO:0000256" key="4">
    <source>
        <dbReference type="ARBA" id="ARBA00023004"/>
    </source>
</evidence>
<dbReference type="InterPro" id="IPR058240">
    <property type="entry name" value="rSAM_sf"/>
</dbReference>
<dbReference type="RefSeq" id="WP_008870281.1">
    <property type="nucleotide sequence ID" value="NZ_ACJN02000002.1"/>
</dbReference>
<keyword evidence="9" id="KW-1185">Reference proteome</keyword>
<feature type="binding site" evidence="6">
    <location>
        <position position="86"/>
    </location>
    <ligand>
        <name>[4Fe-4S] cluster</name>
        <dbReference type="ChEBI" id="CHEBI:49883"/>
        <note>4Fe-4S-S-AdoMet</note>
    </ligand>
</feature>
<gene>
    <name evidence="8" type="ORF">Dthio_PD2359</name>
</gene>
<dbReference type="NCBIfam" id="TIGR04337">
    <property type="entry name" value="AmmeMemoSam_rS"/>
    <property type="match status" value="1"/>
</dbReference>
<evidence type="ECO:0000256" key="5">
    <source>
        <dbReference type="ARBA" id="ARBA00023014"/>
    </source>
</evidence>
<sequence>MMHTSKQAILWKPLKEQKVQCLACCQFCLIEDGGRGFCGVRQNTRGELFTLVGDNVAAMNVDPVEKKPLFHFMPGSMTLSLGTMGCNFSCSFCQNYTLSQPPKEHQFRQGQPVTPEQLVSTAREYRAGSISYTYSEPTVFIELVLETARLARENKLKNIIVSNGFQSPDCLKEMDGLIDAANIDLKAYTEDFYQNQCKSRLKPVLDNLVKIREMGWWLEVTTLIIPGLNDSTRELKDMAGFIKNNLGAHTPWHISRFHPTFNLTDRQSTPVETIEEAWHTGKEAGLEYVYTGNIPGHDGENTTCPGCGEIVVSRLGFQLRSVNLDKGACAGCGRKIAGYKMSRA</sequence>
<keyword evidence="2 6" id="KW-0949">S-adenosyl-L-methionine</keyword>
<keyword evidence="1" id="KW-0004">4Fe-4S</keyword>
<keyword evidence="3 6" id="KW-0479">Metal-binding</keyword>
<dbReference type="InterPro" id="IPR007197">
    <property type="entry name" value="rSAM"/>
</dbReference>